<feature type="domain" description="ATP-grasp" evidence="7">
    <location>
        <begin position="1"/>
        <end position="186"/>
    </location>
</feature>
<dbReference type="PROSITE" id="PS00867">
    <property type="entry name" value="CPSASE_2"/>
    <property type="match status" value="1"/>
</dbReference>
<dbReference type="PRINTS" id="PR00098">
    <property type="entry name" value="CPSASE"/>
</dbReference>
<dbReference type="EMBL" id="BSYO01000008">
    <property type="protein sequence ID" value="GMH08371.1"/>
    <property type="molecule type" value="Genomic_DNA"/>
</dbReference>
<evidence type="ECO:0000256" key="4">
    <source>
        <dbReference type="ARBA" id="ARBA00044063"/>
    </source>
</evidence>
<evidence type="ECO:0000256" key="1">
    <source>
        <dbReference type="ARBA" id="ARBA00022598"/>
    </source>
</evidence>
<dbReference type="InterPro" id="IPR005483">
    <property type="entry name" value="CPSase_dom"/>
</dbReference>
<dbReference type="Gene3D" id="3.30.1490.20">
    <property type="entry name" value="ATP-grasp fold, A domain"/>
    <property type="match status" value="1"/>
</dbReference>
<proteinExistence type="predicted"/>
<dbReference type="GO" id="GO:0006541">
    <property type="term" value="P:glutamine metabolic process"/>
    <property type="evidence" value="ECO:0007669"/>
    <property type="project" value="TreeGrafter"/>
</dbReference>
<keyword evidence="1" id="KW-0436">Ligase</keyword>
<reference evidence="8" key="1">
    <citation type="submission" date="2023-05" db="EMBL/GenBank/DDBJ databases">
        <title>Nepenthes gracilis genome sequencing.</title>
        <authorList>
            <person name="Fukushima K."/>
        </authorList>
    </citation>
    <scope>NUCLEOTIDE SEQUENCE</scope>
    <source>
        <strain evidence="8">SING2019-196</strain>
    </source>
</reference>
<organism evidence="8 9">
    <name type="scientific">Nepenthes gracilis</name>
    <name type="common">Slender pitcher plant</name>
    <dbReference type="NCBI Taxonomy" id="150966"/>
    <lineage>
        <taxon>Eukaryota</taxon>
        <taxon>Viridiplantae</taxon>
        <taxon>Streptophyta</taxon>
        <taxon>Embryophyta</taxon>
        <taxon>Tracheophyta</taxon>
        <taxon>Spermatophyta</taxon>
        <taxon>Magnoliopsida</taxon>
        <taxon>eudicotyledons</taxon>
        <taxon>Gunneridae</taxon>
        <taxon>Pentapetalae</taxon>
        <taxon>Caryophyllales</taxon>
        <taxon>Nepenthaceae</taxon>
        <taxon>Nepenthes</taxon>
    </lineage>
</organism>
<evidence type="ECO:0000256" key="5">
    <source>
        <dbReference type="ARBA" id="ARBA00047359"/>
    </source>
</evidence>
<keyword evidence="2 6" id="KW-0547">Nucleotide-binding</keyword>
<comment type="catalytic activity">
    <reaction evidence="5">
        <text>hydrogencarbonate + NH4(+) + 2 ATP = carbamoyl phosphate + 2 ADP + phosphate + 2 H(+)</text>
        <dbReference type="Rhea" id="RHEA:18029"/>
        <dbReference type="ChEBI" id="CHEBI:15378"/>
        <dbReference type="ChEBI" id="CHEBI:17544"/>
        <dbReference type="ChEBI" id="CHEBI:28938"/>
        <dbReference type="ChEBI" id="CHEBI:30616"/>
        <dbReference type="ChEBI" id="CHEBI:43474"/>
        <dbReference type="ChEBI" id="CHEBI:58228"/>
        <dbReference type="ChEBI" id="CHEBI:456216"/>
        <dbReference type="EC" id="6.3.4.16"/>
    </reaction>
</comment>
<sequence>MIERSMGGIAKRTDAIAFAADIEYPVNAKPYYVLGGRAMEIICSNDKLVTYLENAVEVNPKQPVLIDKYSSVSIEIDVNALTDTEGSVLIGGIMEHRAGWGSLWQFSLLIVPKIILSSCLEIISSWTTKLAKRLNVCGWLMNCQYAISAAGKVFFLEANPRALGTVPFVSKAIGHPLAKYASLVMSGKS</sequence>
<dbReference type="AlphaFoldDB" id="A0AAD3XL59"/>
<dbReference type="EC" id="6.3.4.16" evidence="4"/>
<keyword evidence="9" id="KW-1185">Reference proteome</keyword>
<evidence type="ECO:0000313" key="9">
    <source>
        <dbReference type="Proteomes" id="UP001279734"/>
    </source>
</evidence>
<dbReference type="Gene3D" id="3.30.470.20">
    <property type="entry name" value="ATP-grasp fold, B domain"/>
    <property type="match status" value="1"/>
</dbReference>
<dbReference type="InterPro" id="IPR013815">
    <property type="entry name" value="ATP_grasp_subdomain_1"/>
</dbReference>
<evidence type="ECO:0000256" key="6">
    <source>
        <dbReference type="PROSITE-ProRule" id="PRU00409"/>
    </source>
</evidence>
<accession>A0AAD3XL59</accession>
<evidence type="ECO:0000259" key="7">
    <source>
        <dbReference type="PROSITE" id="PS50975"/>
    </source>
</evidence>
<evidence type="ECO:0000256" key="2">
    <source>
        <dbReference type="ARBA" id="ARBA00022741"/>
    </source>
</evidence>
<keyword evidence="3 6" id="KW-0067">ATP-binding</keyword>
<evidence type="ECO:0000313" key="8">
    <source>
        <dbReference type="EMBL" id="GMH08371.1"/>
    </source>
</evidence>
<dbReference type="PROSITE" id="PS50975">
    <property type="entry name" value="ATP_GRASP"/>
    <property type="match status" value="1"/>
</dbReference>
<protein>
    <recommendedName>
        <fullName evidence="4">carbamoyl-phosphate synthase (ammonia)</fullName>
        <ecNumber evidence="4">6.3.4.16</ecNumber>
    </recommendedName>
</protein>
<dbReference type="GO" id="GO:0005524">
    <property type="term" value="F:ATP binding"/>
    <property type="evidence" value="ECO:0007669"/>
    <property type="project" value="UniProtKB-UniRule"/>
</dbReference>
<dbReference type="InterPro" id="IPR005479">
    <property type="entry name" value="CPAse_ATP-bd"/>
</dbReference>
<comment type="caution">
    <text evidence="8">The sequence shown here is derived from an EMBL/GenBank/DDBJ whole genome shotgun (WGS) entry which is preliminary data.</text>
</comment>
<evidence type="ECO:0000256" key="3">
    <source>
        <dbReference type="ARBA" id="ARBA00022840"/>
    </source>
</evidence>
<dbReference type="SUPFAM" id="SSF56059">
    <property type="entry name" value="Glutathione synthetase ATP-binding domain-like"/>
    <property type="match status" value="1"/>
</dbReference>
<dbReference type="GO" id="GO:0046872">
    <property type="term" value="F:metal ion binding"/>
    <property type="evidence" value="ECO:0007669"/>
    <property type="project" value="InterPro"/>
</dbReference>
<dbReference type="GO" id="GO:0004087">
    <property type="term" value="F:carbamoyl-phosphate synthase (ammonia) activity"/>
    <property type="evidence" value="ECO:0007669"/>
    <property type="project" value="UniProtKB-EC"/>
</dbReference>
<name>A0AAD3XL59_NEPGR</name>
<dbReference type="GO" id="GO:0005737">
    <property type="term" value="C:cytoplasm"/>
    <property type="evidence" value="ECO:0007669"/>
    <property type="project" value="TreeGrafter"/>
</dbReference>
<dbReference type="PANTHER" id="PTHR11405">
    <property type="entry name" value="CARBAMOYLTRANSFERASE FAMILY MEMBER"/>
    <property type="match status" value="1"/>
</dbReference>
<gene>
    <name evidence="8" type="ORF">Nepgr_010211</name>
</gene>
<dbReference type="Pfam" id="PF02786">
    <property type="entry name" value="CPSase_L_D2"/>
    <property type="match status" value="1"/>
</dbReference>
<dbReference type="Proteomes" id="UP001279734">
    <property type="component" value="Unassembled WGS sequence"/>
</dbReference>
<dbReference type="InterPro" id="IPR011761">
    <property type="entry name" value="ATP-grasp"/>
</dbReference>
<dbReference type="GO" id="GO:0004088">
    <property type="term" value="F:carbamoyl-phosphate synthase (glutamine-hydrolyzing) activity"/>
    <property type="evidence" value="ECO:0007669"/>
    <property type="project" value="TreeGrafter"/>
</dbReference>
<dbReference type="PANTHER" id="PTHR11405:SF53">
    <property type="entry name" value="CARBAMOYL-PHOSPHATE SYNTHASE [AMMONIA], MITOCHONDRIAL"/>
    <property type="match status" value="1"/>
</dbReference>